<protein>
    <submittedName>
        <fullName evidence="9">Methionine ABC transporter permease</fullName>
    </submittedName>
</protein>
<feature type="domain" description="ABC transmembrane type-1" evidence="8">
    <location>
        <begin position="17"/>
        <end position="211"/>
    </location>
</feature>
<organism evidence="9 10">
    <name type="scientific">Bacteriovorax antarcticus</name>
    <dbReference type="NCBI Taxonomy" id="3088717"/>
    <lineage>
        <taxon>Bacteria</taxon>
        <taxon>Pseudomonadati</taxon>
        <taxon>Bdellovibrionota</taxon>
        <taxon>Bacteriovoracia</taxon>
        <taxon>Bacteriovoracales</taxon>
        <taxon>Bacteriovoracaceae</taxon>
        <taxon>Bacteriovorax</taxon>
    </lineage>
</organism>
<dbReference type="PANTHER" id="PTHR30450">
    <property type="entry name" value="ABC TRANSPORTER PERMEASE"/>
    <property type="match status" value="1"/>
</dbReference>
<evidence type="ECO:0000259" key="8">
    <source>
        <dbReference type="PROSITE" id="PS50928"/>
    </source>
</evidence>
<feature type="transmembrane region" description="Helical" evidence="7">
    <location>
        <begin position="150"/>
        <end position="172"/>
    </location>
</feature>
<evidence type="ECO:0000313" key="10">
    <source>
        <dbReference type="Proteomes" id="UP001302274"/>
    </source>
</evidence>
<proteinExistence type="inferred from homology"/>
<evidence type="ECO:0000256" key="3">
    <source>
        <dbReference type="ARBA" id="ARBA00022475"/>
    </source>
</evidence>
<accession>A0ABU5VRX3</accession>
<keyword evidence="2 7" id="KW-0813">Transport</keyword>
<evidence type="ECO:0000256" key="1">
    <source>
        <dbReference type="ARBA" id="ARBA00004651"/>
    </source>
</evidence>
<evidence type="ECO:0000256" key="6">
    <source>
        <dbReference type="ARBA" id="ARBA00023136"/>
    </source>
</evidence>
<dbReference type="PANTHER" id="PTHR30450:SF1">
    <property type="entry name" value="D-METHIONINE TRANSPORT SYSTEM PERMEASE PROTEIN METI-RELATED"/>
    <property type="match status" value="1"/>
</dbReference>
<feature type="transmembrane region" description="Helical" evidence="7">
    <location>
        <begin position="20"/>
        <end position="44"/>
    </location>
</feature>
<gene>
    <name evidence="9" type="ORF">SHI21_05605</name>
</gene>
<evidence type="ECO:0000256" key="4">
    <source>
        <dbReference type="ARBA" id="ARBA00022692"/>
    </source>
</evidence>
<reference evidence="9 10" key="1">
    <citation type="submission" date="2023-11" db="EMBL/GenBank/DDBJ databases">
        <title>A Novel Polar Bacteriovorax (B. antarcticus) Isolated from the Biocrust in Antarctica.</title>
        <authorList>
            <person name="Mun W."/>
            <person name="Choi S.Y."/>
            <person name="Mitchell R.J."/>
        </authorList>
    </citation>
    <scope>NUCLEOTIDE SEQUENCE [LARGE SCALE GENOMIC DNA]</scope>
    <source>
        <strain evidence="9 10">PP10</strain>
    </source>
</reference>
<dbReference type="Pfam" id="PF00528">
    <property type="entry name" value="BPD_transp_1"/>
    <property type="match status" value="1"/>
</dbReference>
<evidence type="ECO:0000256" key="5">
    <source>
        <dbReference type="ARBA" id="ARBA00022989"/>
    </source>
</evidence>
<keyword evidence="4 7" id="KW-0812">Transmembrane</keyword>
<keyword evidence="6 7" id="KW-0472">Membrane</keyword>
<dbReference type="InterPro" id="IPR000515">
    <property type="entry name" value="MetI-like"/>
</dbReference>
<keyword evidence="10" id="KW-1185">Reference proteome</keyword>
<comment type="subcellular location">
    <subcellularLocation>
        <location evidence="1 7">Cell membrane</location>
        <topology evidence="1 7">Multi-pass membrane protein</topology>
    </subcellularLocation>
</comment>
<dbReference type="Proteomes" id="UP001302274">
    <property type="component" value="Unassembled WGS sequence"/>
</dbReference>
<dbReference type="RefSeq" id="WP_323575282.1">
    <property type="nucleotide sequence ID" value="NZ_JAYGJQ010000001.1"/>
</dbReference>
<feature type="transmembrane region" description="Helical" evidence="7">
    <location>
        <begin position="56"/>
        <end position="79"/>
    </location>
</feature>
<dbReference type="InterPro" id="IPR051322">
    <property type="entry name" value="AA_ABC_Transporter_Permease"/>
</dbReference>
<name>A0ABU5VRX3_9BACT</name>
<dbReference type="EMBL" id="JAYGJQ010000001">
    <property type="protein sequence ID" value="MEA9355662.1"/>
    <property type="molecule type" value="Genomic_DNA"/>
</dbReference>
<dbReference type="Gene3D" id="1.10.3720.10">
    <property type="entry name" value="MetI-like"/>
    <property type="match status" value="1"/>
</dbReference>
<dbReference type="PROSITE" id="PS50928">
    <property type="entry name" value="ABC_TM1"/>
    <property type="match status" value="1"/>
</dbReference>
<keyword evidence="3" id="KW-1003">Cell membrane</keyword>
<feature type="transmembrane region" description="Helical" evidence="7">
    <location>
        <begin position="192"/>
        <end position="211"/>
    </location>
</feature>
<sequence>MGNGNLTYLLPDLQKAILETLTMLGIGLTTSTLLGGLIGIYLYLWGQERLLKNSFLHFLVGGLVNIIRSFPFVILMIAAGPFARIVVGTTIGPIAATVPLSIAGTAYFARLVELALLDVPRGTIEAAQSMGATLPKIVFSVLLREARAGLILGFTTLSISYLSYSAAAGIIGGGGVGDLAIRYGYYRFQKDIMIVTVIGLVLFVQIIQMLGNTISRRLDKR</sequence>
<feature type="transmembrane region" description="Helical" evidence="7">
    <location>
        <begin position="85"/>
        <end position="109"/>
    </location>
</feature>
<evidence type="ECO:0000256" key="2">
    <source>
        <dbReference type="ARBA" id="ARBA00022448"/>
    </source>
</evidence>
<dbReference type="InterPro" id="IPR035906">
    <property type="entry name" value="MetI-like_sf"/>
</dbReference>
<keyword evidence="5 7" id="KW-1133">Transmembrane helix</keyword>
<evidence type="ECO:0000313" key="9">
    <source>
        <dbReference type="EMBL" id="MEA9355662.1"/>
    </source>
</evidence>
<comment type="similarity">
    <text evidence="7">Belongs to the binding-protein-dependent transport system permease family.</text>
</comment>
<dbReference type="SUPFAM" id="SSF161098">
    <property type="entry name" value="MetI-like"/>
    <property type="match status" value="1"/>
</dbReference>
<dbReference type="CDD" id="cd06261">
    <property type="entry name" value="TM_PBP2"/>
    <property type="match status" value="1"/>
</dbReference>
<evidence type="ECO:0000256" key="7">
    <source>
        <dbReference type="RuleBase" id="RU363032"/>
    </source>
</evidence>
<comment type="caution">
    <text evidence="9">The sequence shown here is derived from an EMBL/GenBank/DDBJ whole genome shotgun (WGS) entry which is preliminary data.</text>
</comment>